<evidence type="ECO:0000259" key="2">
    <source>
        <dbReference type="Pfam" id="PF07583"/>
    </source>
</evidence>
<gene>
    <name evidence="5" type="ORF">FHS27_001766</name>
</gene>
<evidence type="ECO:0000313" key="5">
    <source>
        <dbReference type="EMBL" id="MBB3205958.1"/>
    </source>
</evidence>
<proteinExistence type="predicted"/>
<dbReference type="InterPro" id="IPR011444">
    <property type="entry name" value="DUF1549"/>
</dbReference>
<dbReference type="EMBL" id="JACHXU010000005">
    <property type="protein sequence ID" value="MBB3205958.1"/>
    <property type="molecule type" value="Genomic_DNA"/>
</dbReference>
<feature type="domain" description="DUF1549" evidence="2">
    <location>
        <begin position="150"/>
        <end position="364"/>
    </location>
</feature>
<organism evidence="5 6">
    <name type="scientific">Aporhodopirellula rubra</name>
    <dbReference type="NCBI Taxonomy" id="980271"/>
    <lineage>
        <taxon>Bacteria</taxon>
        <taxon>Pseudomonadati</taxon>
        <taxon>Planctomycetota</taxon>
        <taxon>Planctomycetia</taxon>
        <taxon>Pirellulales</taxon>
        <taxon>Pirellulaceae</taxon>
        <taxon>Aporhodopirellula</taxon>
    </lineage>
</organism>
<dbReference type="PANTHER" id="PTHR35889:SF3">
    <property type="entry name" value="F-BOX DOMAIN-CONTAINING PROTEIN"/>
    <property type="match status" value="1"/>
</dbReference>
<dbReference type="SUPFAM" id="SSF46626">
    <property type="entry name" value="Cytochrome c"/>
    <property type="match status" value="1"/>
</dbReference>
<dbReference type="GO" id="GO:0020037">
    <property type="term" value="F:heme binding"/>
    <property type="evidence" value="ECO:0007669"/>
    <property type="project" value="InterPro"/>
</dbReference>
<accession>A0A7W5H579</accession>
<evidence type="ECO:0008006" key="7">
    <source>
        <dbReference type="Google" id="ProtNLM"/>
    </source>
</evidence>
<dbReference type="InterPro" id="IPR036909">
    <property type="entry name" value="Cyt_c-like_dom_sf"/>
</dbReference>
<dbReference type="InterPro" id="IPR022655">
    <property type="entry name" value="DUF1553"/>
</dbReference>
<feature type="domain" description="Cytochrome C Planctomycete-type" evidence="4">
    <location>
        <begin position="41"/>
        <end position="100"/>
    </location>
</feature>
<dbReference type="AlphaFoldDB" id="A0A7W5H579"/>
<reference evidence="5 6" key="1">
    <citation type="submission" date="2020-08" db="EMBL/GenBank/DDBJ databases">
        <title>Genomic Encyclopedia of Type Strains, Phase III (KMG-III): the genomes of soil and plant-associated and newly described type strains.</title>
        <authorList>
            <person name="Whitman W."/>
        </authorList>
    </citation>
    <scope>NUCLEOTIDE SEQUENCE [LARGE SCALE GENOMIC DNA]</scope>
    <source>
        <strain evidence="5 6">CECT 8075</strain>
    </source>
</reference>
<dbReference type="Gene3D" id="2.60.120.260">
    <property type="entry name" value="Galactose-binding domain-like"/>
    <property type="match status" value="1"/>
</dbReference>
<dbReference type="GO" id="GO:0009055">
    <property type="term" value="F:electron transfer activity"/>
    <property type="evidence" value="ECO:0007669"/>
    <property type="project" value="InterPro"/>
</dbReference>
<feature type="region of interest" description="Disordered" evidence="1">
    <location>
        <begin position="609"/>
        <end position="630"/>
    </location>
</feature>
<dbReference type="PANTHER" id="PTHR35889">
    <property type="entry name" value="CYCLOINULO-OLIGOSACCHARIDE FRUCTANOTRANSFERASE-RELATED"/>
    <property type="match status" value="1"/>
</dbReference>
<dbReference type="InterPro" id="IPR011429">
    <property type="entry name" value="Cyt_c_Planctomycete-type"/>
</dbReference>
<evidence type="ECO:0000259" key="3">
    <source>
        <dbReference type="Pfam" id="PF07587"/>
    </source>
</evidence>
<feature type="domain" description="DUF1553" evidence="3">
    <location>
        <begin position="638"/>
        <end position="887"/>
    </location>
</feature>
<sequence length="913" mass="103348">MIRQWLIFQFVAMVLVTSSEITLASEIDFENDVYPILEDNCLFCHGEDEQESGLRLDRRGYMLRGGDSGLAAVVPEHPEKSYLIDVINHVDEEMAMPPDEDKIADEDIDLITRWIQAGAVWPGQMDDIAEEEIDHWAFLPRQTEFDQDCIDDFLREKLAGAGVSFSDTADARSLIRRASIVLTGLAPTPERTTQFIEAFAEDRDAEERNAAYENLIEELLASPHFGERWAQHWLDVIRWAETNGSESNLYRKNAWMYRDYVVRSFNEDKPYDEFIREQLAGDVLGHGDATGFLVAGPHVPAATVGQEPTAIRQARADRMDEVLQTVGASMMGVTIGCARCHNHKFDPISIQDYYSMSAAFQDVEFGSRFPELADDHPRVLRSTQLRSHLDDQRQEMRSNGWAWVEDWTGYEEVHFPTQTIDEMRIVFNGRWVMLDEMEILEADGEHRNVLAPELGAVITDNPSTHVASQPTSNLNNGVFGTKGWRGVSKKGNKETPWLQFEFPKTVSVSSIRLSSNREDFLETDYLEGMNKSKYGDFNIEILDDDGQWRPFASTAAMRKKSTDIEQRQALQQKIQEVIGALIVEGPQPAFLAQFVEPVETFVLARGSPESPRDRVHAAAPNRLGGDLGIDPESPGALRRQAFADWLVSPENPLTARVMANRIWHHIFGSGIVPTPSDFGLAGAPPTHPELLDWLTGQFIESNWSMKSMVRMIVLSDAFKQSNAPNEAGLAKDATAQLLWRFPPRRVEAEVIRDSVLQASGRLDPTIGGPSYRIHNVKKRYAQWEVVDNHGDETWRRMLYQERMRRVDDRIFTAFDFPDCGQIRAKRPVSTTPLQALNLMNSDFVVNQATLLAERARSERGDAIDAQVIRCFELLLCRQPSQDELEASIEVAKTQSLELLCRTLINTNEFAFLP</sequence>
<dbReference type="RefSeq" id="WP_184304073.1">
    <property type="nucleotide sequence ID" value="NZ_JACHXU010000005.1"/>
</dbReference>
<evidence type="ECO:0000256" key="1">
    <source>
        <dbReference type="SAM" id="MobiDB-lite"/>
    </source>
</evidence>
<name>A0A7W5H579_9BACT</name>
<comment type="caution">
    <text evidence="5">The sequence shown here is derived from an EMBL/GenBank/DDBJ whole genome shotgun (WGS) entry which is preliminary data.</text>
</comment>
<dbReference type="Proteomes" id="UP000536179">
    <property type="component" value="Unassembled WGS sequence"/>
</dbReference>
<protein>
    <recommendedName>
        <fullName evidence="7">Planctomycete cytochrome C</fullName>
    </recommendedName>
</protein>
<keyword evidence="6" id="KW-1185">Reference proteome</keyword>
<evidence type="ECO:0000259" key="4">
    <source>
        <dbReference type="Pfam" id="PF07635"/>
    </source>
</evidence>
<evidence type="ECO:0000313" key="6">
    <source>
        <dbReference type="Proteomes" id="UP000536179"/>
    </source>
</evidence>
<dbReference type="Pfam" id="PF07583">
    <property type="entry name" value="PSCyt2"/>
    <property type="match status" value="1"/>
</dbReference>
<dbReference type="Pfam" id="PF07635">
    <property type="entry name" value="PSCyt1"/>
    <property type="match status" value="1"/>
</dbReference>
<dbReference type="Pfam" id="PF07587">
    <property type="entry name" value="PSD1"/>
    <property type="match status" value="1"/>
</dbReference>